<evidence type="ECO:0000313" key="8">
    <source>
        <dbReference type="EMBL" id="TCN41337.1"/>
    </source>
</evidence>
<dbReference type="GO" id="GO:0005886">
    <property type="term" value="C:plasma membrane"/>
    <property type="evidence" value="ECO:0007669"/>
    <property type="project" value="UniProtKB-SubCell"/>
</dbReference>
<feature type="transmembrane region" description="Helical" evidence="7">
    <location>
        <begin position="281"/>
        <end position="302"/>
    </location>
</feature>
<dbReference type="Proteomes" id="UP000295351">
    <property type="component" value="Unassembled WGS sequence"/>
</dbReference>
<reference evidence="8 9" key="1">
    <citation type="submission" date="2019-03" db="EMBL/GenBank/DDBJ databases">
        <title>Genomic Encyclopedia of Type Strains, Phase IV (KMG-IV): sequencing the most valuable type-strain genomes for metagenomic binning, comparative biology and taxonomic classification.</title>
        <authorList>
            <person name="Goeker M."/>
        </authorList>
    </citation>
    <scope>NUCLEOTIDE SEQUENCE [LARGE SCALE GENOMIC DNA]</scope>
    <source>
        <strain evidence="8 9">DSM 18401</strain>
    </source>
</reference>
<feature type="region of interest" description="Disordered" evidence="6">
    <location>
        <begin position="1"/>
        <end position="25"/>
    </location>
</feature>
<protein>
    <submittedName>
        <fullName evidence="8">Uncharacterized protein</fullName>
    </submittedName>
</protein>
<proteinExistence type="predicted"/>
<dbReference type="Pfam" id="PF03706">
    <property type="entry name" value="LPG_synthase_TM"/>
    <property type="match status" value="1"/>
</dbReference>
<evidence type="ECO:0000256" key="5">
    <source>
        <dbReference type="ARBA" id="ARBA00023136"/>
    </source>
</evidence>
<organism evidence="8 9">
    <name type="scientific">Shinella granuli</name>
    <dbReference type="NCBI Taxonomy" id="323621"/>
    <lineage>
        <taxon>Bacteria</taxon>
        <taxon>Pseudomonadati</taxon>
        <taxon>Pseudomonadota</taxon>
        <taxon>Alphaproteobacteria</taxon>
        <taxon>Hyphomicrobiales</taxon>
        <taxon>Rhizobiaceae</taxon>
        <taxon>Shinella</taxon>
    </lineage>
</organism>
<feature type="transmembrane region" description="Helical" evidence="7">
    <location>
        <begin position="322"/>
        <end position="350"/>
    </location>
</feature>
<feature type="transmembrane region" description="Helical" evidence="7">
    <location>
        <begin position="94"/>
        <end position="114"/>
    </location>
</feature>
<feature type="transmembrane region" description="Helical" evidence="7">
    <location>
        <begin position="126"/>
        <end position="150"/>
    </location>
</feature>
<evidence type="ECO:0000256" key="7">
    <source>
        <dbReference type="SAM" id="Phobius"/>
    </source>
</evidence>
<evidence type="ECO:0000256" key="2">
    <source>
        <dbReference type="ARBA" id="ARBA00022475"/>
    </source>
</evidence>
<evidence type="ECO:0000256" key="6">
    <source>
        <dbReference type="SAM" id="MobiDB-lite"/>
    </source>
</evidence>
<evidence type="ECO:0000256" key="4">
    <source>
        <dbReference type="ARBA" id="ARBA00022989"/>
    </source>
</evidence>
<dbReference type="EMBL" id="SLVX01000014">
    <property type="protein sequence ID" value="TCN41337.1"/>
    <property type="molecule type" value="Genomic_DNA"/>
</dbReference>
<dbReference type="PANTHER" id="PTHR39087">
    <property type="entry name" value="UPF0104 MEMBRANE PROTEIN MJ1595"/>
    <property type="match status" value="1"/>
</dbReference>
<evidence type="ECO:0000256" key="1">
    <source>
        <dbReference type="ARBA" id="ARBA00004651"/>
    </source>
</evidence>
<keyword evidence="2" id="KW-1003">Cell membrane</keyword>
<feature type="transmembrane region" description="Helical" evidence="7">
    <location>
        <begin position="170"/>
        <end position="195"/>
    </location>
</feature>
<evidence type="ECO:0000256" key="3">
    <source>
        <dbReference type="ARBA" id="ARBA00022692"/>
    </source>
</evidence>
<dbReference type="PANTHER" id="PTHR39087:SF2">
    <property type="entry name" value="UPF0104 MEMBRANE PROTEIN MJ1595"/>
    <property type="match status" value="1"/>
</dbReference>
<keyword evidence="5 7" id="KW-0472">Membrane</keyword>
<evidence type="ECO:0000313" key="9">
    <source>
        <dbReference type="Proteomes" id="UP000295351"/>
    </source>
</evidence>
<comment type="caution">
    <text evidence="8">The sequence shown here is derived from an EMBL/GenBank/DDBJ whole genome shotgun (WGS) entry which is preliminary data.</text>
</comment>
<keyword evidence="9" id="KW-1185">Reference proteome</keyword>
<keyword evidence="3 7" id="KW-0812">Transmembrane</keyword>
<dbReference type="AlphaFoldDB" id="A0A4R2CJX4"/>
<name>A0A4R2CJX4_SHIGR</name>
<dbReference type="InterPro" id="IPR022791">
    <property type="entry name" value="L-PG_synthase/AglD"/>
</dbReference>
<feature type="transmembrane region" description="Helical" evidence="7">
    <location>
        <begin position="56"/>
        <end position="74"/>
    </location>
</feature>
<sequence length="364" mass="39469">MLVSSKTRTARGQATTVRTRGKGENGIRKDCENTSLLGLWGAGSRGEGRMKRLKKFFWPLVSTAAIILSVYILYKDLRGLSLDEFMASLHAIPVSGWLLACGATLVAYAALAAYDHLALEHLGHRISLWFITITSFTTYALSHNIGASVFSGALVRYRAYTSKGLTGSEVGVLVAFCSFTFALGTVVLFGLVLVLEPEIVGRFAEFLPIEAAFSTGVFILALVALYVVGSLVGFRPINTRWLRLEYPKPSLVFRQLIIAPIELIGAAAIIYFVLPVEGNPGFFVVLGIFLASFSVALLSHAPGGIGVLELVFIAGLPDMDPAAVLAALAVFRLFYLIIPFIMALVVILVFERQRFLSRLGNGED</sequence>
<keyword evidence="4 7" id="KW-1133">Transmembrane helix</keyword>
<feature type="compositionally biased region" description="Polar residues" evidence="6">
    <location>
        <begin position="1"/>
        <end position="18"/>
    </location>
</feature>
<gene>
    <name evidence="8" type="ORF">EV665_114105</name>
</gene>
<feature type="transmembrane region" description="Helical" evidence="7">
    <location>
        <begin position="207"/>
        <end position="232"/>
    </location>
</feature>
<accession>A0A4R2CJX4</accession>
<comment type="subcellular location">
    <subcellularLocation>
        <location evidence="1">Cell membrane</location>
        <topology evidence="1">Multi-pass membrane protein</topology>
    </subcellularLocation>
</comment>
<feature type="transmembrane region" description="Helical" evidence="7">
    <location>
        <begin position="252"/>
        <end position="274"/>
    </location>
</feature>